<evidence type="ECO:0000313" key="2">
    <source>
        <dbReference type="EMBL" id="KAF6232616.1"/>
    </source>
</evidence>
<name>A0A8H6FQ61_9LECA</name>
<dbReference type="AlphaFoldDB" id="A0A8H6FQ61"/>
<feature type="compositionally biased region" description="Polar residues" evidence="1">
    <location>
        <begin position="123"/>
        <end position="135"/>
    </location>
</feature>
<comment type="caution">
    <text evidence="2">The sequence shown here is derived from an EMBL/GenBank/DDBJ whole genome shotgun (WGS) entry which is preliminary data.</text>
</comment>
<feature type="compositionally biased region" description="Basic and acidic residues" evidence="1">
    <location>
        <begin position="1"/>
        <end position="12"/>
    </location>
</feature>
<dbReference type="Proteomes" id="UP000578531">
    <property type="component" value="Unassembled WGS sequence"/>
</dbReference>
<dbReference type="EMBL" id="JACCJC010000047">
    <property type="protein sequence ID" value="KAF6232616.1"/>
    <property type="molecule type" value="Genomic_DNA"/>
</dbReference>
<proteinExistence type="predicted"/>
<dbReference type="RefSeq" id="XP_037162042.1">
    <property type="nucleotide sequence ID" value="XM_037311175.1"/>
</dbReference>
<feature type="region of interest" description="Disordered" evidence="1">
    <location>
        <begin position="1"/>
        <end position="38"/>
    </location>
</feature>
<dbReference type="GeneID" id="59290936"/>
<gene>
    <name evidence="2" type="ORF">HO173_009284</name>
</gene>
<sequence length="186" mass="21307">MEEATRADKRLDNQSAALRRGHQDFTELCNTTPLGPRPAGAQLLAFERNSPFSSPLGDAFITSDIEDFDQRDVTVNETHNLYTDAAKRRFRPETNSGDRKSAIHDKERIDNDTIEFVEERQRQNAQACSRLTDQQVAEREARSKVDDVFNRRIQDLLYENAGDMTKVQKTFSQGREVMDAKQQEVV</sequence>
<evidence type="ECO:0000256" key="1">
    <source>
        <dbReference type="SAM" id="MobiDB-lite"/>
    </source>
</evidence>
<accession>A0A8H6FQ61</accession>
<reference evidence="2 3" key="1">
    <citation type="journal article" date="2020" name="Genomics">
        <title>Complete, high-quality genomes from long-read metagenomic sequencing of two wolf lichen thalli reveals enigmatic genome architecture.</title>
        <authorList>
            <person name="McKenzie S.K."/>
            <person name="Walston R.F."/>
            <person name="Allen J.L."/>
        </authorList>
    </citation>
    <scope>NUCLEOTIDE SEQUENCE [LARGE SCALE GENOMIC DNA]</scope>
    <source>
        <strain evidence="2">WasteWater2</strain>
    </source>
</reference>
<evidence type="ECO:0000313" key="3">
    <source>
        <dbReference type="Proteomes" id="UP000578531"/>
    </source>
</evidence>
<keyword evidence="3" id="KW-1185">Reference proteome</keyword>
<organism evidence="2 3">
    <name type="scientific">Letharia columbiana</name>
    <dbReference type="NCBI Taxonomy" id="112416"/>
    <lineage>
        <taxon>Eukaryota</taxon>
        <taxon>Fungi</taxon>
        <taxon>Dikarya</taxon>
        <taxon>Ascomycota</taxon>
        <taxon>Pezizomycotina</taxon>
        <taxon>Lecanoromycetes</taxon>
        <taxon>OSLEUM clade</taxon>
        <taxon>Lecanoromycetidae</taxon>
        <taxon>Lecanorales</taxon>
        <taxon>Lecanorineae</taxon>
        <taxon>Parmeliaceae</taxon>
        <taxon>Letharia</taxon>
    </lineage>
</organism>
<protein>
    <submittedName>
        <fullName evidence="2">Uncharacterized protein</fullName>
    </submittedName>
</protein>
<feature type="region of interest" description="Disordered" evidence="1">
    <location>
        <begin position="123"/>
        <end position="143"/>
    </location>
</feature>